<dbReference type="OrthoDB" id="6613063at2759"/>
<dbReference type="AlphaFoldDB" id="A0A4S8M217"/>
<keyword evidence="2" id="KW-1185">Reference proteome</keyword>
<evidence type="ECO:0000313" key="2">
    <source>
        <dbReference type="Proteomes" id="UP000297245"/>
    </source>
</evidence>
<accession>A0A4S8M217</accession>
<name>A0A4S8M217_DENBC</name>
<feature type="non-terminal residue" evidence="1">
    <location>
        <position position="119"/>
    </location>
</feature>
<gene>
    <name evidence="1" type="ORF">K435DRAFT_895698</name>
</gene>
<dbReference type="Proteomes" id="UP000297245">
    <property type="component" value="Unassembled WGS sequence"/>
</dbReference>
<proteinExistence type="predicted"/>
<protein>
    <submittedName>
        <fullName evidence="1">Uncharacterized protein</fullName>
    </submittedName>
</protein>
<evidence type="ECO:0000313" key="1">
    <source>
        <dbReference type="EMBL" id="THU95708.1"/>
    </source>
</evidence>
<reference evidence="1 2" key="1">
    <citation type="journal article" date="2019" name="Nat. Ecol. Evol.">
        <title>Megaphylogeny resolves global patterns of mushroom evolution.</title>
        <authorList>
            <person name="Varga T."/>
            <person name="Krizsan K."/>
            <person name="Foldi C."/>
            <person name="Dima B."/>
            <person name="Sanchez-Garcia M."/>
            <person name="Sanchez-Ramirez S."/>
            <person name="Szollosi G.J."/>
            <person name="Szarkandi J.G."/>
            <person name="Papp V."/>
            <person name="Albert L."/>
            <person name="Andreopoulos W."/>
            <person name="Angelini C."/>
            <person name="Antonin V."/>
            <person name="Barry K.W."/>
            <person name="Bougher N.L."/>
            <person name="Buchanan P."/>
            <person name="Buyck B."/>
            <person name="Bense V."/>
            <person name="Catcheside P."/>
            <person name="Chovatia M."/>
            <person name="Cooper J."/>
            <person name="Damon W."/>
            <person name="Desjardin D."/>
            <person name="Finy P."/>
            <person name="Geml J."/>
            <person name="Haridas S."/>
            <person name="Hughes K."/>
            <person name="Justo A."/>
            <person name="Karasinski D."/>
            <person name="Kautmanova I."/>
            <person name="Kiss B."/>
            <person name="Kocsube S."/>
            <person name="Kotiranta H."/>
            <person name="LaButti K.M."/>
            <person name="Lechner B.E."/>
            <person name="Liimatainen K."/>
            <person name="Lipzen A."/>
            <person name="Lukacs Z."/>
            <person name="Mihaltcheva S."/>
            <person name="Morgado L.N."/>
            <person name="Niskanen T."/>
            <person name="Noordeloos M.E."/>
            <person name="Ohm R.A."/>
            <person name="Ortiz-Santana B."/>
            <person name="Ovrebo C."/>
            <person name="Racz N."/>
            <person name="Riley R."/>
            <person name="Savchenko A."/>
            <person name="Shiryaev A."/>
            <person name="Soop K."/>
            <person name="Spirin V."/>
            <person name="Szebenyi C."/>
            <person name="Tomsovsky M."/>
            <person name="Tulloss R.E."/>
            <person name="Uehling J."/>
            <person name="Grigoriev I.V."/>
            <person name="Vagvolgyi C."/>
            <person name="Papp T."/>
            <person name="Martin F.M."/>
            <person name="Miettinen O."/>
            <person name="Hibbett D.S."/>
            <person name="Nagy L.G."/>
        </authorList>
    </citation>
    <scope>NUCLEOTIDE SEQUENCE [LARGE SCALE GENOMIC DNA]</scope>
    <source>
        <strain evidence="1 2">CBS 962.96</strain>
    </source>
</reference>
<sequence length="119" mass="13250">MPLSSGQFDALIDKNAKNRRAEIQEEKQTFFGCLQHIFVVDLPAASELGLEKQTTFILAGIEQCIIDSTDSVNFSYYSKLAPLEVLDITCIQCLVGRVVAGPSQWAIIDRSGTLERSYY</sequence>
<dbReference type="EMBL" id="ML179194">
    <property type="protein sequence ID" value="THU95708.1"/>
    <property type="molecule type" value="Genomic_DNA"/>
</dbReference>
<organism evidence="1 2">
    <name type="scientific">Dendrothele bispora (strain CBS 962.96)</name>
    <dbReference type="NCBI Taxonomy" id="1314807"/>
    <lineage>
        <taxon>Eukaryota</taxon>
        <taxon>Fungi</taxon>
        <taxon>Dikarya</taxon>
        <taxon>Basidiomycota</taxon>
        <taxon>Agaricomycotina</taxon>
        <taxon>Agaricomycetes</taxon>
        <taxon>Agaricomycetidae</taxon>
        <taxon>Agaricales</taxon>
        <taxon>Agaricales incertae sedis</taxon>
        <taxon>Dendrothele</taxon>
    </lineage>
</organism>